<evidence type="ECO:0000313" key="5">
    <source>
        <dbReference type="Proteomes" id="UP000075544"/>
    </source>
</evidence>
<evidence type="ECO:0000313" key="1">
    <source>
        <dbReference type="EMBL" id="KXZ68881.1"/>
    </source>
</evidence>
<evidence type="ECO:0000313" key="3">
    <source>
        <dbReference type="EMBL" id="KXZ70128.1"/>
    </source>
</evidence>
<gene>
    <name evidence="4" type="ORF">AVENLUH13518_01931</name>
    <name evidence="3" type="ORF">AVENLUH13518_02025</name>
    <name evidence="2" type="ORF">AVENLUH13518_02821</name>
    <name evidence="1" type="ORF">AVENLUH13518_02837</name>
</gene>
<dbReference type="AlphaFoldDB" id="A0A150HQH2"/>
<sequence length="370" mass="42436">MAHAPIWVACLMVPLCVTACSKKDNHVYIPDEAEALSERIQTQSNPVPVLVTAEQLQPLAPTDEVDDGALESFHQQLTDKQQQADWQTFRQQLKLKPDQIVWLGSQRRRFKEDFNPVDLRHTNAYLQANQLMINYFRRLKSPNLIEAQGELETTADYQQRLDAAQQQHQQLTGKLKVDLSHLELALNVLHAPVCFNVDDQDAYNAIEYDADHETLSLRTSIPYVTEKEVLAQAYNPNFDGQQVEVLKVELHYPLAQAKRNLDDLKRGTCLGYLLQLDAAQRLTVKQLILSAYSSDTAIPQPVVYRFKPQQLRYDLYQEQQEVTRRDDGTRDYHPKPRQLLRSTDIPIPQQIDYRFGLANISAETQGASDE</sequence>
<dbReference type="EMBL" id="JRHX01000061">
    <property type="protein sequence ID" value="KXZ70128.1"/>
    <property type="molecule type" value="Genomic_DNA"/>
</dbReference>
<dbReference type="EMBL" id="JRHX01000059">
    <property type="protein sequence ID" value="KXZ70252.1"/>
    <property type="molecule type" value="Genomic_DNA"/>
</dbReference>
<organism evidence="1 5">
    <name type="scientific">Acinetobacter venetianus</name>
    <dbReference type="NCBI Taxonomy" id="52133"/>
    <lineage>
        <taxon>Bacteria</taxon>
        <taxon>Pseudomonadati</taxon>
        <taxon>Pseudomonadota</taxon>
        <taxon>Gammaproteobacteria</taxon>
        <taxon>Moraxellales</taxon>
        <taxon>Moraxellaceae</taxon>
        <taxon>Acinetobacter</taxon>
    </lineage>
</organism>
<accession>A0A150HQH2</accession>
<protein>
    <submittedName>
        <fullName evidence="1">Uncharacterized protein</fullName>
    </submittedName>
</protein>
<proteinExistence type="predicted"/>
<reference evidence="1 5" key="1">
    <citation type="journal article" date="2016" name="Sci. Rep.">
        <title>Genomic and phenotypic characterization of the species Acinetobacter venetianus.</title>
        <authorList>
            <person name="Fondi M."/>
            <person name="Maida I."/>
            <person name="Perrin E."/>
            <person name="Orlandini V."/>
            <person name="La Torre L."/>
            <person name="Bosi E."/>
            <person name="Negroni A."/>
            <person name="Zanaroli G."/>
            <person name="Fava F."/>
            <person name="Decorosi F."/>
            <person name="Giovannetti L."/>
            <person name="Viti C."/>
            <person name="Vaneechoutte M."/>
            <person name="Dijkshoorn L."/>
            <person name="Fani R."/>
        </authorList>
    </citation>
    <scope>NUCLEOTIDE SEQUENCE [LARGE SCALE GENOMIC DNA]</scope>
    <source>
        <strain evidence="1 5">LUH13518</strain>
    </source>
</reference>
<dbReference type="Proteomes" id="UP000075544">
    <property type="component" value="Unassembled WGS sequence"/>
</dbReference>
<dbReference type="PATRIC" id="fig|52133.19.peg.1958"/>
<comment type="caution">
    <text evidence="1">The sequence shown here is derived from an EMBL/GenBank/DDBJ whole genome shotgun (WGS) entry which is preliminary data.</text>
</comment>
<dbReference type="RefSeq" id="WP_061524846.1">
    <property type="nucleotide sequence ID" value="NZ_JRHX01000059.1"/>
</dbReference>
<dbReference type="EMBL" id="JRHX01000086">
    <property type="protein sequence ID" value="KXZ68881.1"/>
    <property type="molecule type" value="Genomic_DNA"/>
</dbReference>
<evidence type="ECO:0000313" key="4">
    <source>
        <dbReference type="EMBL" id="KXZ70252.1"/>
    </source>
</evidence>
<dbReference type="EMBL" id="JRHX01000085">
    <property type="protein sequence ID" value="KXZ68891.1"/>
    <property type="molecule type" value="Genomic_DNA"/>
</dbReference>
<evidence type="ECO:0000313" key="2">
    <source>
        <dbReference type="EMBL" id="KXZ68891.1"/>
    </source>
</evidence>
<name>A0A150HQH2_9GAMM</name>